<dbReference type="PANTHER" id="PTHR43409:SF16">
    <property type="entry name" value="SLR0320 PROTEIN"/>
    <property type="match status" value="1"/>
</dbReference>
<evidence type="ECO:0000256" key="3">
    <source>
        <dbReference type="ARBA" id="ARBA00022723"/>
    </source>
</evidence>
<evidence type="ECO:0000313" key="9">
    <source>
        <dbReference type="Proteomes" id="UP001595916"/>
    </source>
</evidence>
<dbReference type="RefSeq" id="WP_379787930.1">
    <property type="nucleotide sequence ID" value="NZ_JBHSHL010000014.1"/>
</dbReference>
<feature type="domain" description="Radical SAM core" evidence="7">
    <location>
        <begin position="173"/>
        <end position="403"/>
    </location>
</feature>
<evidence type="ECO:0000256" key="4">
    <source>
        <dbReference type="ARBA" id="ARBA00023004"/>
    </source>
</evidence>
<dbReference type="SMART" id="SM00729">
    <property type="entry name" value="Elp3"/>
    <property type="match status" value="1"/>
</dbReference>
<dbReference type="InterPro" id="IPR006158">
    <property type="entry name" value="Cobalamin-bd"/>
</dbReference>
<dbReference type="Proteomes" id="UP001595916">
    <property type="component" value="Unassembled WGS sequence"/>
</dbReference>
<evidence type="ECO:0000313" key="8">
    <source>
        <dbReference type="EMBL" id="MFC4804424.1"/>
    </source>
</evidence>
<dbReference type="InterPro" id="IPR006638">
    <property type="entry name" value="Elp3/MiaA/NifB-like_rSAM"/>
</dbReference>
<dbReference type="Gene3D" id="3.80.30.20">
    <property type="entry name" value="tm_1862 like domain"/>
    <property type="match status" value="1"/>
</dbReference>
<proteinExistence type="predicted"/>
<dbReference type="SUPFAM" id="SSF102114">
    <property type="entry name" value="Radical SAM enzymes"/>
    <property type="match status" value="1"/>
</dbReference>
<comment type="cofactor">
    <cofactor evidence="1">
        <name>[4Fe-4S] cluster</name>
        <dbReference type="ChEBI" id="CHEBI:49883"/>
    </cofactor>
</comment>
<evidence type="ECO:0000256" key="5">
    <source>
        <dbReference type="ARBA" id="ARBA00023014"/>
    </source>
</evidence>
<dbReference type="CDD" id="cd01335">
    <property type="entry name" value="Radical_SAM"/>
    <property type="match status" value="1"/>
</dbReference>
<protein>
    <submittedName>
        <fullName evidence="8">DUF4080 domain-containing protein</fullName>
    </submittedName>
</protein>
<dbReference type="Pfam" id="PF13311">
    <property type="entry name" value="DUF4080"/>
    <property type="match status" value="1"/>
</dbReference>
<gene>
    <name evidence="8" type="ORF">ACFO4R_04945</name>
</gene>
<dbReference type="InterPro" id="IPR058240">
    <property type="entry name" value="rSAM_sf"/>
</dbReference>
<dbReference type="EMBL" id="JBHSHL010000014">
    <property type="protein sequence ID" value="MFC4804424.1"/>
    <property type="molecule type" value="Genomic_DNA"/>
</dbReference>
<organism evidence="8 9">
    <name type="scientific">Filifactor villosus</name>
    <dbReference type="NCBI Taxonomy" id="29374"/>
    <lineage>
        <taxon>Bacteria</taxon>
        <taxon>Bacillati</taxon>
        <taxon>Bacillota</taxon>
        <taxon>Clostridia</taxon>
        <taxon>Peptostreptococcales</taxon>
        <taxon>Filifactoraceae</taxon>
        <taxon>Filifactor</taxon>
    </lineage>
</organism>
<keyword evidence="5" id="KW-0411">Iron-sulfur</keyword>
<dbReference type="PROSITE" id="PS51332">
    <property type="entry name" value="B12_BINDING"/>
    <property type="match status" value="1"/>
</dbReference>
<dbReference type="SFLD" id="SFLDG01082">
    <property type="entry name" value="B12-binding_domain_containing"/>
    <property type="match status" value="1"/>
</dbReference>
<dbReference type="InterPro" id="IPR036724">
    <property type="entry name" value="Cobalamin-bd_sf"/>
</dbReference>
<dbReference type="InterPro" id="IPR023404">
    <property type="entry name" value="rSAM_horseshoe"/>
</dbReference>
<dbReference type="SUPFAM" id="SSF52242">
    <property type="entry name" value="Cobalamin (vitamin B12)-binding domain"/>
    <property type="match status" value="1"/>
</dbReference>
<evidence type="ECO:0000256" key="1">
    <source>
        <dbReference type="ARBA" id="ARBA00001966"/>
    </source>
</evidence>
<dbReference type="CDD" id="cd02068">
    <property type="entry name" value="radical_SAM_B12_BD"/>
    <property type="match status" value="1"/>
</dbReference>
<dbReference type="InterPro" id="IPR051198">
    <property type="entry name" value="BchE-like"/>
</dbReference>
<name>A0ABV9QJQ3_9FIRM</name>
<accession>A0ABV9QJQ3</accession>
<comment type="caution">
    <text evidence="8">The sequence shown here is derived from an EMBL/GenBank/DDBJ whole genome shotgun (WGS) entry which is preliminary data.</text>
</comment>
<dbReference type="InterPro" id="IPR025288">
    <property type="entry name" value="DUF4080"/>
</dbReference>
<dbReference type="PANTHER" id="PTHR43409">
    <property type="entry name" value="ANAEROBIC MAGNESIUM-PROTOPORPHYRIN IX MONOMETHYL ESTER CYCLASE-RELATED"/>
    <property type="match status" value="1"/>
</dbReference>
<evidence type="ECO:0000256" key="2">
    <source>
        <dbReference type="ARBA" id="ARBA00022691"/>
    </source>
</evidence>
<dbReference type="InterPro" id="IPR007197">
    <property type="entry name" value="rSAM"/>
</dbReference>
<evidence type="ECO:0000259" key="6">
    <source>
        <dbReference type="PROSITE" id="PS51332"/>
    </source>
</evidence>
<sequence>MNSILLAAFNSKYIHSSLAVRYLKSMIEQDIKVGVVEYTINENIQDIIEDIISRGYRVVAFSCYIWNIEMIVKVSETIKKIVPELKVLFGGPEVSYDAREVMEKHPWLDFVVRGEGEIALKQFAEYLLGRREIEQVCNLTYRSQDGIEENPLHPLIEDFSLIPEFYMQSEQHDFENKIVYYEASRGCTYRCAYCLSSISKRVRFFPLDRVKRELKHLVELGVKQIKFVDRTFNYNKEYMMEMLEYLISIDDGNINFHFEITASLLDKEVLSVLKQVRKGLFQFEIGVQSTNDLTLKSVYRPNQFNKIREIVQEIKEGGNIHQHLDLIAGLPFETLEVFRTSFNDVFDLQPEMLQLGFLKLLKGTPMCELVQAHGIVYTSYPPYEVLKTNYLSYADVMLLKQVDHLVDRYYNTRKYTAMMSFLYRRFYLNKGFDLFCEFQKFAVSSRRQVGASEEFYLLYEFLRWKTAGEEEGFLRDIVCFDAIMTGRKKKLPALISSWLEAKEEDKNFLFQCLQRRDILEELGFDNPSSKNLFKKTGYIFLRYDIIKYLKEGKCEERSCLMIVNYEKERDFSGYFPYVVIDGRERGV</sequence>
<dbReference type="SFLD" id="SFLDS00029">
    <property type="entry name" value="Radical_SAM"/>
    <property type="match status" value="1"/>
</dbReference>
<dbReference type="Pfam" id="PF04055">
    <property type="entry name" value="Radical_SAM"/>
    <property type="match status" value="1"/>
</dbReference>
<reference evidence="9" key="1">
    <citation type="journal article" date="2019" name="Int. J. Syst. Evol. Microbiol.">
        <title>The Global Catalogue of Microorganisms (GCM) 10K type strain sequencing project: providing services to taxonomists for standard genome sequencing and annotation.</title>
        <authorList>
            <consortium name="The Broad Institute Genomics Platform"/>
            <consortium name="The Broad Institute Genome Sequencing Center for Infectious Disease"/>
            <person name="Wu L."/>
            <person name="Ma J."/>
        </authorList>
    </citation>
    <scope>NUCLEOTIDE SEQUENCE [LARGE SCALE GENOMIC DNA]</scope>
    <source>
        <strain evidence="9">CCUG 46385</strain>
    </source>
</reference>
<keyword evidence="4" id="KW-0408">Iron</keyword>
<dbReference type="SFLD" id="SFLDG01123">
    <property type="entry name" value="methyltransferase_(Class_B)"/>
    <property type="match status" value="1"/>
</dbReference>
<dbReference type="PROSITE" id="PS51918">
    <property type="entry name" value="RADICAL_SAM"/>
    <property type="match status" value="1"/>
</dbReference>
<feature type="domain" description="B12-binding" evidence="6">
    <location>
        <begin position="2"/>
        <end position="134"/>
    </location>
</feature>
<evidence type="ECO:0000259" key="7">
    <source>
        <dbReference type="PROSITE" id="PS51918"/>
    </source>
</evidence>
<keyword evidence="3" id="KW-0479">Metal-binding</keyword>
<dbReference type="InterPro" id="IPR034466">
    <property type="entry name" value="Methyltransferase_Class_B"/>
</dbReference>
<dbReference type="Pfam" id="PF02310">
    <property type="entry name" value="B12-binding"/>
    <property type="match status" value="1"/>
</dbReference>
<keyword evidence="2" id="KW-0949">S-adenosyl-L-methionine</keyword>
<keyword evidence="9" id="KW-1185">Reference proteome</keyword>
<dbReference type="Gene3D" id="3.40.50.280">
    <property type="entry name" value="Cobalamin-binding domain"/>
    <property type="match status" value="1"/>
</dbReference>